<dbReference type="GO" id="GO:0003735">
    <property type="term" value="F:structural constituent of ribosome"/>
    <property type="evidence" value="ECO:0007669"/>
    <property type="project" value="InterPro"/>
</dbReference>
<gene>
    <name evidence="4" type="ORF">SCHCODRAFT_105797</name>
</gene>
<dbReference type="InterPro" id="IPR001911">
    <property type="entry name" value="Ribosomal_bS21"/>
</dbReference>
<dbReference type="InParanoid" id="D8PSM0"/>
<keyword evidence="5" id="KW-1185">Reference proteome</keyword>
<dbReference type="Pfam" id="PF01165">
    <property type="entry name" value="Ribosomal_S21"/>
    <property type="match status" value="1"/>
</dbReference>
<dbReference type="InterPro" id="IPR052837">
    <property type="entry name" value="Mitoribosomal_bS21"/>
</dbReference>
<dbReference type="GO" id="GO:0070124">
    <property type="term" value="P:mitochondrial translational initiation"/>
    <property type="evidence" value="ECO:0007669"/>
    <property type="project" value="TreeGrafter"/>
</dbReference>
<evidence type="ECO:0000256" key="3">
    <source>
        <dbReference type="ARBA" id="ARBA00023274"/>
    </source>
</evidence>
<dbReference type="GO" id="GO:0005763">
    <property type="term" value="C:mitochondrial small ribosomal subunit"/>
    <property type="evidence" value="ECO:0007669"/>
    <property type="project" value="TreeGrafter"/>
</dbReference>
<organism evidence="5">
    <name type="scientific">Schizophyllum commune (strain H4-8 / FGSC 9210)</name>
    <name type="common">Split gill fungus</name>
    <dbReference type="NCBI Taxonomy" id="578458"/>
    <lineage>
        <taxon>Eukaryota</taxon>
        <taxon>Fungi</taxon>
        <taxon>Dikarya</taxon>
        <taxon>Basidiomycota</taxon>
        <taxon>Agaricomycotina</taxon>
        <taxon>Agaricomycetes</taxon>
        <taxon>Agaricomycetidae</taxon>
        <taxon>Agaricales</taxon>
        <taxon>Schizophyllaceae</taxon>
        <taxon>Schizophyllum</taxon>
    </lineage>
</organism>
<feature type="non-terminal residue" evidence="4">
    <location>
        <position position="179"/>
    </location>
</feature>
<dbReference type="EMBL" id="GL377303">
    <property type="protein sequence ID" value="EFJ01166.1"/>
    <property type="molecule type" value="Genomic_DNA"/>
</dbReference>
<proteinExistence type="inferred from homology"/>
<sequence>MLAALAQRITRPAVAAASHGAASCLPPQPAARLLLARCARAYSSQASSGNKGWDAVSNLANEVGKSIQGSTPLGYRVSPEDAWAAMSRSIVPELERQKPAGKYKGRTVRVQNRDLSEAFRQLRVILSRNRVPQTFHYQKRHERKGDRRRRLRSENWRKAFKNEVRKRVLIVNTIRRKGA</sequence>
<dbReference type="RefSeq" id="XP_003036068.1">
    <property type="nucleotide sequence ID" value="XM_003036022.1"/>
</dbReference>
<dbReference type="Proteomes" id="UP000007431">
    <property type="component" value="Unassembled WGS sequence"/>
</dbReference>
<evidence type="ECO:0000256" key="2">
    <source>
        <dbReference type="ARBA" id="ARBA00022980"/>
    </source>
</evidence>
<reference evidence="4 5" key="1">
    <citation type="journal article" date="2010" name="Nat. Biotechnol.">
        <title>Genome sequence of the model mushroom Schizophyllum commune.</title>
        <authorList>
            <person name="Ohm R.A."/>
            <person name="de Jong J.F."/>
            <person name="Lugones L.G."/>
            <person name="Aerts A."/>
            <person name="Kothe E."/>
            <person name="Stajich J.E."/>
            <person name="de Vries R.P."/>
            <person name="Record E."/>
            <person name="Levasseur A."/>
            <person name="Baker S.E."/>
            <person name="Bartholomew K.A."/>
            <person name="Coutinho P.M."/>
            <person name="Erdmann S."/>
            <person name="Fowler T.J."/>
            <person name="Gathman A.C."/>
            <person name="Lombard V."/>
            <person name="Henrissat B."/>
            <person name="Knabe N."/>
            <person name="Kuees U."/>
            <person name="Lilly W.W."/>
            <person name="Lindquist E."/>
            <person name="Lucas S."/>
            <person name="Magnuson J.K."/>
            <person name="Piumi F."/>
            <person name="Raudaskoski M."/>
            <person name="Salamov A."/>
            <person name="Schmutz J."/>
            <person name="Schwarze F.W.M.R."/>
            <person name="vanKuyk P.A."/>
            <person name="Horton J.S."/>
            <person name="Grigoriev I.V."/>
            <person name="Woesten H.A.B."/>
        </authorList>
    </citation>
    <scope>NUCLEOTIDE SEQUENCE [LARGE SCALE GENOMIC DNA]</scope>
    <source>
        <strain evidence="5">H4-8 / FGSC 9210</strain>
    </source>
</reference>
<protein>
    <recommendedName>
        <fullName evidence="6">Ribosomal protein S21</fullName>
    </recommendedName>
</protein>
<accession>D8PSM0</accession>
<evidence type="ECO:0000313" key="4">
    <source>
        <dbReference type="EMBL" id="EFJ01166.1"/>
    </source>
</evidence>
<dbReference type="VEuPathDB" id="FungiDB:SCHCODRAFT_02605702"/>
<keyword evidence="3" id="KW-0687">Ribonucleoprotein</keyword>
<dbReference type="OrthoDB" id="2501249at2759"/>
<name>D8PSM0_SCHCM</name>
<dbReference type="AlphaFoldDB" id="D8PSM0"/>
<dbReference type="KEGG" id="scm:SCHCO_02605702"/>
<evidence type="ECO:0008006" key="6">
    <source>
        <dbReference type="Google" id="ProtNLM"/>
    </source>
</evidence>
<dbReference type="PANTHER" id="PTHR41237:SF1">
    <property type="entry name" value="SMALL RIBOSOMAL SUBUNIT PROTEIN BS21M"/>
    <property type="match status" value="1"/>
</dbReference>
<comment type="similarity">
    <text evidence="1">Belongs to the bacterial ribosomal protein bS21 family.</text>
</comment>
<dbReference type="STRING" id="578458.D8PSM0"/>
<dbReference type="GeneID" id="9596089"/>
<evidence type="ECO:0000313" key="5">
    <source>
        <dbReference type="Proteomes" id="UP000007431"/>
    </source>
</evidence>
<dbReference type="HOGENOM" id="CLU_124536_0_0_1"/>
<evidence type="ECO:0000256" key="1">
    <source>
        <dbReference type="ARBA" id="ARBA00006640"/>
    </source>
</evidence>
<dbReference type="eggNOG" id="ENOG502RGF3">
    <property type="taxonomic scope" value="Eukaryota"/>
</dbReference>
<dbReference type="PANTHER" id="PTHR41237">
    <property type="entry name" value="37S RIBOSOMAL PROTEIN MRP21, MITOCHONDRIAL"/>
    <property type="match status" value="1"/>
</dbReference>
<keyword evidence="2" id="KW-0689">Ribosomal protein</keyword>